<sequence length="316" mass="35877">MGSKRYGNLDGVVNDKSFLDVMKWMRNRPKKAVRWNVPQHAAKRQEWLRSNRTECSVTWIGHSTFLIQYAGLNIVTDPVWASRMGMARRLTEPGLKLGELPPVDIVLISHSHYDHLHYDSLLRLPGKPAVFVPDGLGLAVRQRGIDTVAELPWWGKTKAGGVAFSFVPAQHWTRRSPWDMNTSHWGGWVIGREGEGAENGRGRSIYYAGDSGYFRGFRDIGERFRIGTALLPIGAYEPEWFMQVSHMTPEEAVQAFEELGAETFVPMHYGAFMLADDTPEEAVRRLQAEWTRRGLPAEALRLLELGETWIPGNFEE</sequence>
<evidence type="ECO:0000256" key="3">
    <source>
        <dbReference type="ARBA" id="ARBA00048505"/>
    </source>
</evidence>
<dbReference type="InterPro" id="IPR001279">
    <property type="entry name" value="Metallo-B-lactamas"/>
</dbReference>
<dbReference type="Gene3D" id="3.60.15.10">
    <property type="entry name" value="Ribonuclease Z/Hydroxyacylglutathione hydrolase-like"/>
    <property type="match status" value="1"/>
</dbReference>
<dbReference type="EMBL" id="JBHLWN010000021">
    <property type="protein sequence ID" value="MFC0211679.1"/>
    <property type="molecule type" value="Genomic_DNA"/>
</dbReference>
<dbReference type="InterPro" id="IPR024884">
    <property type="entry name" value="NAPE-PLD"/>
</dbReference>
<comment type="function">
    <text evidence="2">Counteracts the endogenous Pycsar antiviral defense system. Phosphodiesterase that enables metal-dependent hydrolysis of host cyclic nucleotide Pycsar defense signals such as cCMP and cUMP.</text>
</comment>
<evidence type="ECO:0000313" key="5">
    <source>
        <dbReference type="EMBL" id="MFC0211679.1"/>
    </source>
</evidence>
<evidence type="ECO:0000313" key="6">
    <source>
        <dbReference type="Proteomes" id="UP001589776"/>
    </source>
</evidence>
<reference evidence="5 6" key="1">
    <citation type="submission" date="2024-09" db="EMBL/GenBank/DDBJ databases">
        <authorList>
            <person name="Sun Q."/>
            <person name="Mori K."/>
        </authorList>
    </citation>
    <scope>NUCLEOTIDE SEQUENCE [LARGE SCALE GENOMIC DNA]</scope>
    <source>
        <strain evidence="5 6">CCM 7759</strain>
    </source>
</reference>
<feature type="domain" description="Metallo-beta-lactamase" evidence="4">
    <location>
        <begin position="73"/>
        <end position="269"/>
    </location>
</feature>
<accession>A0ABV6DGA3</accession>
<evidence type="ECO:0000256" key="2">
    <source>
        <dbReference type="ARBA" id="ARBA00034301"/>
    </source>
</evidence>
<dbReference type="PANTHER" id="PTHR15032">
    <property type="entry name" value="N-ACYL-PHOSPHATIDYLETHANOLAMINE-HYDROLYZING PHOSPHOLIPASE D"/>
    <property type="match status" value="1"/>
</dbReference>
<gene>
    <name evidence="5" type="ORF">ACFFK0_04290</name>
</gene>
<dbReference type="SUPFAM" id="SSF56281">
    <property type="entry name" value="Metallo-hydrolase/oxidoreductase"/>
    <property type="match status" value="1"/>
</dbReference>
<keyword evidence="6" id="KW-1185">Reference proteome</keyword>
<evidence type="ECO:0000259" key="4">
    <source>
        <dbReference type="Pfam" id="PF12706"/>
    </source>
</evidence>
<comment type="catalytic activity">
    <reaction evidence="1">
        <text>3',5'-cyclic CMP + H2O = CMP + H(+)</text>
        <dbReference type="Rhea" id="RHEA:72675"/>
        <dbReference type="ChEBI" id="CHEBI:15377"/>
        <dbReference type="ChEBI" id="CHEBI:15378"/>
        <dbReference type="ChEBI" id="CHEBI:58003"/>
        <dbReference type="ChEBI" id="CHEBI:60377"/>
    </reaction>
    <physiologicalReaction direction="left-to-right" evidence="1">
        <dbReference type="Rhea" id="RHEA:72676"/>
    </physiologicalReaction>
</comment>
<comment type="caution">
    <text evidence="5">The sequence shown here is derived from an EMBL/GenBank/DDBJ whole genome shotgun (WGS) entry which is preliminary data.</text>
</comment>
<proteinExistence type="predicted"/>
<protein>
    <submittedName>
        <fullName evidence="5">MBL fold metallo-hydrolase</fullName>
    </submittedName>
</protein>
<evidence type="ECO:0000256" key="1">
    <source>
        <dbReference type="ARBA" id="ARBA00034221"/>
    </source>
</evidence>
<dbReference type="PIRSF" id="PIRSF038896">
    <property type="entry name" value="NAPE-PLD"/>
    <property type="match status" value="1"/>
</dbReference>
<dbReference type="InterPro" id="IPR036866">
    <property type="entry name" value="RibonucZ/Hydroxyglut_hydro"/>
</dbReference>
<dbReference type="PANTHER" id="PTHR15032:SF36">
    <property type="entry name" value="METALLO-BETA-LACTAMASE DOMAIN-CONTAINING PROTEIN"/>
    <property type="match status" value="1"/>
</dbReference>
<dbReference type="Proteomes" id="UP001589776">
    <property type="component" value="Unassembled WGS sequence"/>
</dbReference>
<organism evidence="5 6">
    <name type="scientific">Paenibacillus chartarius</name>
    <dbReference type="NCBI Taxonomy" id="747481"/>
    <lineage>
        <taxon>Bacteria</taxon>
        <taxon>Bacillati</taxon>
        <taxon>Bacillota</taxon>
        <taxon>Bacilli</taxon>
        <taxon>Bacillales</taxon>
        <taxon>Paenibacillaceae</taxon>
        <taxon>Paenibacillus</taxon>
    </lineage>
</organism>
<comment type="catalytic activity">
    <reaction evidence="3">
        <text>3',5'-cyclic UMP + H2O = UMP + H(+)</text>
        <dbReference type="Rhea" id="RHEA:70575"/>
        <dbReference type="ChEBI" id="CHEBI:15377"/>
        <dbReference type="ChEBI" id="CHEBI:15378"/>
        <dbReference type="ChEBI" id="CHEBI:57865"/>
        <dbReference type="ChEBI" id="CHEBI:184387"/>
    </reaction>
    <physiologicalReaction direction="left-to-right" evidence="3">
        <dbReference type="Rhea" id="RHEA:70576"/>
    </physiologicalReaction>
</comment>
<name>A0ABV6DGA3_9BACL</name>
<dbReference type="RefSeq" id="WP_377468664.1">
    <property type="nucleotide sequence ID" value="NZ_JBHLWN010000021.1"/>
</dbReference>
<dbReference type="Pfam" id="PF12706">
    <property type="entry name" value="Lactamase_B_2"/>
    <property type="match status" value="1"/>
</dbReference>